<dbReference type="EMBL" id="MLAK01000526">
    <property type="protein sequence ID" value="OHT13431.1"/>
    <property type="molecule type" value="Genomic_DNA"/>
</dbReference>
<keyword evidence="3" id="KW-1185">Reference proteome</keyword>
<feature type="region of interest" description="Disordered" evidence="1">
    <location>
        <begin position="132"/>
        <end position="169"/>
    </location>
</feature>
<feature type="region of interest" description="Disordered" evidence="1">
    <location>
        <begin position="429"/>
        <end position="482"/>
    </location>
</feature>
<gene>
    <name evidence="2" type="ORF">TRFO_16417</name>
</gene>
<evidence type="ECO:0000313" key="3">
    <source>
        <dbReference type="Proteomes" id="UP000179807"/>
    </source>
</evidence>
<feature type="compositionally biased region" description="Basic and acidic residues" evidence="1">
    <location>
        <begin position="88"/>
        <end position="97"/>
    </location>
</feature>
<feature type="compositionally biased region" description="Low complexity" evidence="1">
    <location>
        <begin position="101"/>
        <end position="112"/>
    </location>
</feature>
<dbReference type="GeneID" id="94833663"/>
<dbReference type="AlphaFoldDB" id="A0A1J4KQ64"/>
<proteinExistence type="predicted"/>
<accession>A0A1J4KQ64</accession>
<feature type="compositionally biased region" description="Polar residues" evidence="1">
    <location>
        <begin position="1"/>
        <end position="11"/>
    </location>
</feature>
<feature type="compositionally biased region" description="Basic residues" evidence="1">
    <location>
        <begin position="150"/>
        <end position="160"/>
    </location>
</feature>
<evidence type="ECO:0000313" key="2">
    <source>
        <dbReference type="EMBL" id="OHT13431.1"/>
    </source>
</evidence>
<reference evidence="2" key="1">
    <citation type="submission" date="2016-10" db="EMBL/GenBank/DDBJ databases">
        <authorList>
            <person name="Benchimol M."/>
            <person name="Almeida L.G."/>
            <person name="Vasconcelos A.T."/>
            <person name="Perreira-Neves A."/>
            <person name="Rosa I.A."/>
            <person name="Tasca T."/>
            <person name="Bogo M.R."/>
            <person name="de Souza W."/>
        </authorList>
    </citation>
    <scope>NUCLEOTIDE SEQUENCE [LARGE SCALE GENOMIC DNA]</scope>
    <source>
        <strain evidence="2">K</strain>
    </source>
</reference>
<feature type="region of interest" description="Disordered" evidence="1">
    <location>
        <begin position="253"/>
        <end position="274"/>
    </location>
</feature>
<sequence length="503" mass="59161">MYSFRTKTSLNKGKPKKPPVFTLPPEVVNFKFVPYVDEKGKLIVDQRETEEEKLQREINELLNKKYKGRSNDFIDDEELKKREKQNRICEHNDENGEHNVISNSSESISNSSDIKHSRVVISDSVSYNYDNVEDETDSMNKPKVNNKKEKSPRKGKRSRKLQSEEHFGEFEDANESFDIQKVCSQRKNNIGDIYEEDIIIDKKEHQENPYRRGAHYCCTYPDRKPNPVTKEMKQKINKQRIFEGKPVYFADTSSDDDEGEFLSPQKHNHKKKMKDPRILNPEIPDLTCDEKVASMKRCKAILGTKEIRKAKIEKAKPKKHQENFNSVTVYLPPKRVEQLSIFYPKDKPHNLESEESFLLHPDQPMTPKVRKVNNKLFESSIHFVDFDDKNDDRKYFKKKNVSKTPEPIKQRSQHVQFDLRNAQNIKENNIPEKNEENAVKEKVDGENEMNSDVNENEIILSDQPSEYYDDDESMSSFEEPKDLSFARRFPRKYLQSLVENNQQ</sequence>
<feature type="compositionally biased region" description="Basic and acidic residues" evidence="1">
    <location>
        <begin position="429"/>
        <end position="445"/>
    </location>
</feature>
<organism evidence="2 3">
    <name type="scientific">Tritrichomonas foetus</name>
    <dbReference type="NCBI Taxonomy" id="1144522"/>
    <lineage>
        <taxon>Eukaryota</taxon>
        <taxon>Metamonada</taxon>
        <taxon>Parabasalia</taxon>
        <taxon>Tritrichomonadida</taxon>
        <taxon>Tritrichomonadidae</taxon>
        <taxon>Tritrichomonas</taxon>
    </lineage>
</organism>
<evidence type="ECO:0000256" key="1">
    <source>
        <dbReference type="SAM" id="MobiDB-lite"/>
    </source>
</evidence>
<dbReference type="Proteomes" id="UP000179807">
    <property type="component" value="Unassembled WGS sequence"/>
</dbReference>
<feature type="region of interest" description="Disordered" evidence="1">
    <location>
        <begin position="88"/>
        <end position="115"/>
    </location>
</feature>
<protein>
    <submittedName>
        <fullName evidence="2">Uncharacterized protein</fullName>
    </submittedName>
</protein>
<dbReference type="RefSeq" id="XP_068366567.1">
    <property type="nucleotide sequence ID" value="XM_068498959.1"/>
</dbReference>
<name>A0A1J4KQ64_9EUKA</name>
<dbReference type="VEuPathDB" id="TrichDB:TRFO_16417"/>
<feature type="region of interest" description="Disordered" evidence="1">
    <location>
        <begin position="1"/>
        <end position="20"/>
    </location>
</feature>
<comment type="caution">
    <text evidence="2">The sequence shown here is derived from an EMBL/GenBank/DDBJ whole genome shotgun (WGS) entry which is preliminary data.</text>
</comment>